<dbReference type="SUPFAM" id="SSF46689">
    <property type="entry name" value="Homeodomain-like"/>
    <property type="match status" value="1"/>
</dbReference>
<gene>
    <name evidence="6" type="ORF">ABW16_10870</name>
</gene>
<evidence type="ECO:0000256" key="3">
    <source>
        <dbReference type="ARBA" id="ARBA00023163"/>
    </source>
</evidence>
<dbReference type="InterPro" id="IPR009057">
    <property type="entry name" value="Homeodomain-like_sf"/>
</dbReference>
<dbReference type="Gene3D" id="1.10.357.10">
    <property type="entry name" value="Tetracycline Repressor, domain 2"/>
    <property type="match status" value="1"/>
</dbReference>
<dbReference type="InterPro" id="IPR050109">
    <property type="entry name" value="HTH-type_TetR-like_transc_reg"/>
</dbReference>
<dbReference type="PANTHER" id="PTHR30055">
    <property type="entry name" value="HTH-TYPE TRANSCRIPTIONAL REGULATOR RUTR"/>
    <property type="match status" value="1"/>
</dbReference>
<feature type="domain" description="HTH tetR-type" evidence="5">
    <location>
        <begin position="10"/>
        <end position="70"/>
    </location>
</feature>
<dbReference type="PROSITE" id="PS50977">
    <property type="entry name" value="HTH_TETR_2"/>
    <property type="match status" value="1"/>
</dbReference>
<evidence type="ECO:0000256" key="4">
    <source>
        <dbReference type="PROSITE-ProRule" id="PRU00335"/>
    </source>
</evidence>
<evidence type="ECO:0000259" key="5">
    <source>
        <dbReference type="PROSITE" id="PS50977"/>
    </source>
</evidence>
<comment type="caution">
    <text evidence="6">The sequence shown here is derived from an EMBL/GenBank/DDBJ whole genome shotgun (WGS) entry which is preliminary data.</text>
</comment>
<keyword evidence="3" id="KW-0804">Transcription</keyword>
<accession>A0ABR5FFS6</accession>
<keyword evidence="1" id="KW-0805">Transcription regulation</keyword>
<organism evidence="6 7">
    <name type="scientific">Mycolicibacter heraklionensis</name>
    <dbReference type="NCBI Taxonomy" id="512402"/>
    <lineage>
        <taxon>Bacteria</taxon>
        <taxon>Bacillati</taxon>
        <taxon>Actinomycetota</taxon>
        <taxon>Actinomycetes</taxon>
        <taxon>Mycobacteriales</taxon>
        <taxon>Mycobacteriaceae</taxon>
        <taxon>Mycolicibacter</taxon>
    </lineage>
</organism>
<proteinExistence type="predicted"/>
<feature type="DNA-binding region" description="H-T-H motif" evidence="4">
    <location>
        <begin position="33"/>
        <end position="52"/>
    </location>
</feature>
<dbReference type="InterPro" id="IPR001647">
    <property type="entry name" value="HTH_TetR"/>
</dbReference>
<sequence>MQVPGEKGPKTLPPPLLMAATETLRQLGPRRFSLTAVAETADVSRGTVHNAFGTRDEAIAAALDQLSAAFIETMAAEVNELGTLAEQVAAAAVLISAHRRRSAAEPRTINQSVLVLLLEHGGDDLMQRSVALWMPLVRAAQRRGEVDGTLDAGRAGEWIVRILFSFELLPPMRVNLDNPRAVRRFVSDHIIAGLGPRSAPRV</sequence>
<protein>
    <submittedName>
        <fullName evidence="6">Transcriptional regulator</fullName>
    </submittedName>
</protein>
<dbReference type="EMBL" id="LDPO01000007">
    <property type="protein sequence ID" value="KLO29067.1"/>
    <property type="molecule type" value="Genomic_DNA"/>
</dbReference>
<evidence type="ECO:0000256" key="1">
    <source>
        <dbReference type="ARBA" id="ARBA00023015"/>
    </source>
</evidence>
<keyword evidence="7" id="KW-1185">Reference proteome</keyword>
<evidence type="ECO:0000313" key="6">
    <source>
        <dbReference type="EMBL" id="KLO29067.1"/>
    </source>
</evidence>
<reference evidence="6 7" key="1">
    <citation type="submission" date="2015-05" db="EMBL/GenBank/DDBJ databases">
        <title>Genome sequence of Mycobacterium heraklionense Davo strain.</title>
        <authorList>
            <person name="Greninger A.L."/>
            <person name="Cunningham G."/>
            <person name="Miller S."/>
        </authorList>
    </citation>
    <scope>NUCLEOTIDE SEQUENCE [LARGE SCALE GENOMIC DNA]</scope>
    <source>
        <strain evidence="6 7">Davo</strain>
    </source>
</reference>
<evidence type="ECO:0000256" key="2">
    <source>
        <dbReference type="ARBA" id="ARBA00023125"/>
    </source>
</evidence>
<keyword evidence="2 4" id="KW-0238">DNA-binding</keyword>
<dbReference type="Pfam" id="PF00440">
    <property type="entry name" value="TetR_N"/>
    <property type="match status" value="1"/>
</dbReference>
<dbReference type="PANTHER" id="PTHR30055:SF234">
    <property type="entry name" value="HTH-TYPE TRANSCRIPTIONAL REGULATOR BETI"/>
    <property type="match status" value="1"/>
</dbReference>
<evidence type="ECO:0000313" key="7">
    <source>
        <dbReference type="Proteomes" id="UP000036464"/>
    </source>
</evidence>
<dbReference type="Proteomes" id="UP000036464">
    <property type="component" value="Unassembled WGS sequence"/>
</dbReference>
<name>A0ABR5FFS6_9MYCO</name>